<dbReference type="Gene3D" id="3.40.50.720">
    <property type="entry name" value="NAD(P)-binding Rossmann-like Domain"/>
    <property type="match status" value="1"/>
</dbReference>
<proteinExistence type="inferred from homology"/>
<gene>
    <name evidence="2" type="ORF">UFOPK2169_01711</name>
</gene>
<dbReference type="PRINTS" id="PR00081">
    <property type="entry name" value="GDHRDH"/>
</dbReference>
<accession>A0A6J6LWB1</accession>
<sequence>MTSQNLFDLTGRTAIITGGSRGLGREMALAFADHGADVVIASRKKENCEEVAGLVRAKGRRALAVGYHAGSWDDAQRLADAAIAEFDRVDILVNNAGMSPLYSSLVEVTEDLYDKVLDVNLKGPFRLSALIGTHMTTPDVTGHIHGGAIINVSSTSSQRPSPHEVVYGAAKAAINTLTVGLSRTYGPHVRVNCIVPGPFLTDISKAWDLEQFSQRAKTAYSLQRGGQPHEIVGAALYLASDASSYTTGMLLNVDGGPR</sequence>
<comment type="similarity">
    <text evidence="1">Belongs to the short-chain dehydrogenases/reductases (SDR) family.</text>
</comment>
<dbReference type="FunFam" id="3.40.50.720:FF:000084">
    <property type="entry name" value="Short-chain dehydrogenase reductase"/>
    <property type="match status" value="1"/>
</dbReference>
<protein>
    <submittedName>
        <fullName evidence="2">Unannotated protein</fullName>
    </submittedName>
</protein>
<dbReference type="PANTHER" id="PTHR42760">
    <property type="entry name" value="SHORT-CHAIN DEHYDROGENASES/REDUCTASES FAMILY MEMBER"/>
    <property type="match status" value="1"/>
</dbReference>
<dbReference type="PRINTS" id="PR00080">
    <property type="entry name" value="SDRFAMILY"/>
</dbReference>
<dbReference type="InterPro" id="IPR036291">
    <property type="entry name" value="NAD(P)-bd_dom_sf"/>
</dbReference>
<dbReference type="CDD" id="cd05233">
    <property type="entry name" value="SDR_c"/>
    <property type="match status" value="1"/>
</dbReference>
<dbReference type="Pfam" id="PF13561">
    <property type="entry name" value="adh_short_C2"/>
    <property type="match status" value="1"/>
</dbReference>
<dbReference type="EMBL" id="CAEZWE010000106">
    <property type="protein sequence ID" value="CAB4666022.1"/>
    <property type="molecule type" value="Genomic_DNA"/>
</dbReference>
<dbReference type="InterPro" id="IPR002347">
    <property type="entry name" value="SDR_fam"/>
</dbReference>
<name>A0A6J6LWB1_9ZZZZ</name>
<dbReference type="GO" id="GO:0016616">
    <property type="term" value="F:oxidoreductase activity, acting on the CH-OH group of donors, NAD or NADP as acceptor"/>
    <property type="evidence" value="ECO:0007669"/>
    <property type="project" value="TreeGrafter"/>
</dbReference>
<reference evidence="2" key="1">
    <citation type="submission" date="2020-05" db="EMBL/GenBank/DDBJ databases">
        <authorList>
            <person name="Chiriac C."/>
            <person name="Salcher M."/>
            <person name="Ghai R."/>
            <person name="Kavagutti S V."/>
        </authorList>
    </citation>
    <scope>NUCLEOTIDE SEQUENCE</scope>
</reference>
<dbReference type="InterPro" id="IPR020904">
    <property type="entry name" value="Sc_DH/Rdtase_CS"/>
</dbReference>
<dbReference type="PROSITE" id="PS00061">
    <property type="entry name" value="ADH_SHORT"/>
    <property type="match status" value="1"/>
</dbReference>
<dbReference type="SUPFAM" id="SSF51735">
    <property type="entry name" value="NAD(P)-binding Rossmann-fold domains"/>
    <property type="match status" value="1"/>
</dbReference>
<evidence type="ECO:0000256" key="1">
    <source>
        <dbReference type="ARBA" id="ARBA00006484"/>
    </source>
</evidence>
<dbReference type="AlphaFoldDB" id="A0A6J6LWB1"/>
<dbReference type="NCBIfam" id="NF005559">
    <property type="entry name" value="PRK07231.1"/>
    <property type="match status" value="1"/>
</dbReference>
<organism evidence="2">
    <name type="scientific">freshwater metagenome</name>
    <dbReference type="NCBI Taxonomy" id="449393"/>
    <lineage>
        <taxon>unclassified sequences</taxon>
        <taxon>metagenomes</taxon>
        <taxon>ecological metagenomes</taxon>
    </lineage>
</organism>
<evidence type="ECO:0000313" key="2">
    <source>
        <dbReference type="EMBL" id="CAB4666022.1"/>
    </source>
</evidence>